<dbReference type="EMBL" id="JBHUHR010000033">
    <property type="protein sequence ID" value="MFD2035508.1"/>
    <property type="molecule type" value="Genomic_DNA"/>
</dbReference>
<dbReference type="RefSeq" id="WP_376886473.1">
    <property type="nucleotide sequence ID" value="NZ_JBHUHR010000033.1"/>
</dbReference>
<evidence type="ECO:0000313" key="2">
    <source>
        <dbReference type="Proteomes" id="UP001597361"/>
    </source>
</evidence>
<evidence type="ECO:0000313" key="1">
    <source>
        <dbReference type="EMBL" id="MFD2035508.1"/>
    </source>
</evidence>
<gene>
    <name evidence="1" type="ORF">ACFSKL_11945</name>
</gene>
<organism evidence="1 2">
    <name type="scientific">Belliella marina</name>
    <dbReference type="NCBI Taxonomy" id="1644146"/>
    <lineage>
        <taxon>Bacteria</taxon>
        <taxon>Pseudomonadati</taxon>
        <taxon>Bacteroidota</taxon>
        <taxon>Cytophagia</taxon>
        <taxon>Cytophagales</taxon>
        <taxon>Cyclobacteriaceae</taxon>
        <taxon>Belliella</taxon>
    </lineage>
</organism>
<protein>
    <submittedName>
        <fullName evidence="1">Uncharacterized protein</fullName>
    </submittedName>
</protein>
<dbReference type="Proteomes" id="UP001597361">
    <property type="component" value="Unassembled WGS sequence"/>
</dbReference>
<comment type="caution">
    <text evidence="1">The sequence shown here is derived from an EMBL/GenBank/DDBJ whole genome shotgun (WGS) entry which is preliminary data.</text>
</comment>
<name>A0ABW4VLA2_9BACT</name>
<reference evidence="2" key="1">
    <citation type="journal article" date="2019" name="Int. J. Syst. Evol. Microbiol.">
        <title>The Global Catalogue of Microorganisms (GCM) 10K type strain sequencing project: providing services to taxonomists for standard genome sequencing and annotation.</title>
        <authorList>
            <consortium name="The Broad Institute Genomics Platform"/>
            <consortium name="The Broad Institute Genome Sequencing Center for Infectious Disease"/>
            <person name="Wu L."/>
            <person name="Ma J."/>
        </authorList>
    </citation>
    <scope>NUCLEOTIDE SEQUENCE [LARGE SCALE GENOMIC DNA]</scope>
    <source>
        <strain evidence="2">CGMCC 1.15180</strain>
    </source>
</reference>
<sequence length="63" mass="7333">MEKHSPSEMIQKLVNGELTREEFEMVLDAFEDPVQGVAYQKVLQEYFDGLCKVENTNRINNQV</sequence>
<accession>A0ABW4VLA2</accession>
<proteinExistence type="predicted"/>
<keyword evidence="2" id="KW-1185">Reference proteome</keyword>